<dbReference type="AlphaFoldDB" id="A0A0S6VYK3"/>
<evidence type="ECO:0000313" key="2">
    <source>
        <dbReference type="Proteomes" id="UP000030700"/>
    </source>
</evidence>
<organism evidence="1 2">
    <name type="scientific">Candidatus Moduliflexus flocculans</name>
    <dbReference type="NCBI Taxonomy" id="1499966"/>
    <lineage>
        <taxon>Bacteria</taxon>
        <taxon>Candidatus Moduliflexota</taxon>
        <taxon>Candidatus Moduliflexia</taxon>
        <taxon>Candidatus Moduliflexales</taxon>
        <taxon>Candidatus Moduliflexaceae</taxon>
    </lineage>
</organism>
<keyword evidence="2" id="KW-1185">Reference proteome</keyword>
<sequence length="213" mass="24833">MNVFILCTGRCGSMTFIEACKQITNYSCGHESREHLLGADRLNYPKNHIEADNRLSWLLGRLEAAYGDHAFYVHLKRDDTDTACSYTKRYERGIIRAYREDILFGSSPDYDPMAVCLDFCQTINANIAAFLKDKTQTMPFSFEYAKRDFAEFWNRIGAKGDLERALAAWDITYNASKPEQRVFPSRSDAPFFLKFRRKMKRMLHEFPTFIRNV</sequence>
<proteinExistence type="predicted"/>
<dbReference type="HOGENOM" id="CLU_105863_0_0_0"/>
<accession>A0A0S6VYK3</accession>
<dbReference type="SUPFAM" id="SSF52540">
    <property type="entry name" value="P-loop containing nucleoside triphosphate hydrolases"/>
    <property type="match status" value="1"/>
</dbReference>
<evidence type="ECO:0000313" key="1">
    <source>
        <dbReference type="EMBL" id="GAK50563.1"/>
    </source>
</evidence>
<name>A0A0S6VYK3_9BACT</name>
<evidence type="ECO:0008006" key="3">
    <source>
        <dbReference type="Google" id="ProtNLM"/>
    </source>
</evidence>
<protein>
    <recommendedName>
        <fullName evidence="3">Sulfotransferase family protein</fullName>
    </recommendedName>
</protein>
<dbReference type="InterPro" id="IPR027417">
    <property type="entry name" value="P-loop_NTPase"/>
</dbReference>
<gene>
    <name evidence="1" type="ORF">U14_01795</name>
</gene>
<dbReference type="Proteomes" id="UP000030700">
    <property type="component" value="Unassembled WGS sequence"/>
</dbReference>
<reference evidence="1 2" key="1">
    <citation type="journal article" date="2015" name="PeerJ">
        <title>First genomic representation of candidate bacterial phylum KSB3 points to enhanced environmental sensing as a trigger of wastewater bulking.</title>
        <authorList>
            <person name="Sekiguchi Y."/>
            <person name="Ohashi A."/>
            <person name="Parks D.H."/>
            <person name="Yamauchi T."/>
            <person name="Tyson G.W."/>
            <person name="Hugenholtz P."/>
        </authorList>
    </citation>
    <scope>NUCLEOTIDE SEQUENCE [LARGE SCALE GENOMIC DNA]</scope>
</reference>
<dbReference type="EMBL" id="DF820456">
    <property type="protein sequence ID" value="GAK50563.1"/>
    <property type="molecule type" value="Genomic_DNA"/>
</dbReference>
<dbReference type="STRING" id="1499966.U14_01795"/>